<dbReference type="PIRSF" id="PIRSF000447">
    <property type="entry name" value="KAS_II"/>
    <property type="match status" value="1"/>
</dbReference>
<dbReference type="Gene3D" id="3.40.47.10">
    <property type="match status" value="1"/>
</dbReference>
<evidence type="ECO:0000256" key="13">
    <source>
        <dbReference type="RuleBase" id="RU003694"/>
    </source>
</evidence>
<accession>D0LGA1</accession>
<keyword evidence="9 11" id="KW-0275">Fatty acid biosynthesis</keyword>
<reference evidence="15 16" key="1">
    <citation type="journal article" date="2010" name="Stand. Genomic Sci.">
        <title>Complete genome sequence of Haliangium ochraceum type strain (SMP-2).</title>
        <authorList>
            <consortium name="US DOE Joint Genome Institute (JGI-PGF)"/>
            <person name="Ivanova N."/>
            <person name="Daum C."/>
            <person name="Lang E."/>
            <person name="Abt B."/>
            <person name="Kopitz M."/>
            <person name="Saunders E."/>
            <person name="Lapidus A."/>
            <person name="Lucas S."/>
            <person name="Glavina Del Rio T."/>
            <person name="Nolan M."/>
            <person name="Tice H."/>
            <person name="Copeland A."/>
            <person name="Cheng J.F."/>
            <person name="Chen F."/>
            <person name="Bruce D."/>
            <person name="Goodwin L."/>
            <person name="Pitluck S."/>
            <person name="Mavromatis K."/>
            <person name="Pati A."/>
            <person name="Mikhailova N."/>
            <person name="Chen A."/>
            <person name="Palaniappan K."/>
            <person name="Land M."/>
            <person name="Hauser L."/>
            <person name="Chang Y.J."/>
            <person name="Jeffries C.D."/>
            <person name="Detter J.C."/>
            <person name="Brettin T."/>
            <person name="Rohde M."/>
            <person name="Goker M."/>
            <person name="Bristow J."/>
            <person name="Markowitz V."/>
            <person name="Eisen J.A."/>
            <person name="Hugenholtz P."/>
            <person name="Kyrpides N.C."/>
            <person name="Klenk H.P."/>
        </authorList>
    </citation>
    <scope>NUCLEOTIDE SEQUENCE [LARGE SCALE GENOMIC DNA]</scope>
    <source>
        <strain evidence="16">DSM 14365 / CIP 107738 / JCM 11303 / AJ 13395 / SMP-2</strain>
    </source>
</reference>
<dbReference type="EC" id="2.3.1.179" evidence="3 11"/>
<dbReference type="InterPro" id="IPR017568">
    <property type="entry name" value="3-oxoacyl-ACP_synth-2"/>
</dbReference>
<evidence type="ECO:0000256" key="2">
    <source>
        <dbReference type="ARBA" id="ARBA00008467"/>
    </source>
</evidence>
<dbReference type="InterPro" id="IPR014030">
    <property type="entry name" value="Ketoacyl_synth_N"/>
</dbReference>
<dbReference type="OrthoDB" id="9816204at2"/>
<dbReference type="eggNOG" id="COG0304">
    <property type="taxonomic scope" value="Bacteria"/>
</dbReference>
<comment type="pathway">
    <text evidence="1 11">Lipid metabolism; fatty acid biosynthesis.</text>
</comment>
<evidence type="ECO:0000256" key="10">
    <source>
        <dbReference type="ARBA" id="ARBA00023315"/>
    </source>
</evidence>
<organism evidence="15 16">
    <name type="scientific">Haliangium ochraceum (strain DSM 14365 / JCM 11303 / SMP-2)</name>
    <dbReference type="NCBI Taxonomy" id="502025"/>
    <lineage>
        <taxon>Bacteria</taxon>
        <taxon>Pseudomonadati</taxon>
        <taxon>Myxococcota</taxon>
        <taxon>Polyangia</taxon>
        <taxon>Haliangiales</taxon>
        <taxon>Kofleriaceae</taxon>
        <taxon>Haliangium</taxon>
    </lineage>
</organism>
<dbReference type="AlphaFoldDB" id="D0LGA1"/>
<evidence type="ECO:0000256" key="5">
    <source>
        <dbReference type="ARBA" id="ARBA00022516"/>
    </source>
</evidence>
<evidence type="ECO:0000256" key="4">
    <source>
        <dbReference type="ARBA" id="ARBA00014657"/>
    </source>
</evidence>
<evidence type="ECO:0000256" key="7">
    <source>
        <dbReference type="ARBA" id="ARBA00022832"/>
    </source>
</evidence>
<dbReference type="InterPro" id="IPR014031">
    <property type="entry name" value="Ketoacyl_synth_C"/>
</dbReference>
<comment type="catalytic activity">
    <reaction evidence="11">
        <text>(9Z)-hexadecenoyl-[ACP] + malonyl-[ACP] + H(+) = 3-oxo-(11Z)-octadecenoyl-[ACP] + holo-[ACP] + CO2</text>
        <dbReference type="Rhea" id="RHEA:55040"/>
        <dbReference type="Rhea" id="RHEA-COMP:9623"/>
        <dbReference type="Rhea" id="RHEA-COMP:9685"/>
        <dbReference type="Rhea" id="RHEA-COMP:10800"/>
        <dbReference type="Rhea" id="RHEA-COMP:14074"/>
        <dbReference type="ChEBI" id="CHEBI:15378"/>
        <dbReference type="ChEBI" id="CHEBI:16526"/>
        <dbReference type="ChEBI" id="CHEBI:64479"/>
        <dbReference type="ChEBI" id="CHEBI:78449"/>
        <dbReference type="ChEBI" id="CHEBI:83989"/>
        <dbReference type="ChEBI" id="CHEBI:138538"/>
        <dbReference type="EC" id="2.3.1.179"/>
    </reaction>
</comment>
<feature type="domain" description="Ketosynthase family 3 (KS3)" evidence="14">
    <location>
        <begin position="1"/>
        <end position="413"/>
    </location>
</feature>
<dbReference type="FunFam" id="3.40.47.10:FF:000009">
    <property type="entry name" value="3-oxoacyl-[acyl-carrier-protein] synthase 2"/>
    <property type="match status" value="1"/>
</dbReference>
<evidence type="ECO:0000256" key="1">
    <source>
        <dbReference type="ARBA" id="ARBA00005194"/>
    </source>
</evidence>
<dbReference type="PANTHER" id="PTHR11712:SF336">
    <property type="entry name" value="3-OXOACYL-[ACYL-CARRIER-PROTEIN] SYNTHASE, MITOCHONDRIAL"/>
    <property type="match status" value="1"/>
</dbReference>
<sequence>MRRVVITGIGLVTPIGNDRESTWQGLLAGKNGAGPITHFDTSLFATKFGCEVKDWDPSNYIDKRQLRHLDLFLQYGVVAGLACMEDAGFADRKVPEDEAARWGVYVGAGLGGVITIENTYSKSMEKGPRHGFSPYFVTDLIINMAPGLLSIATGARGPNMSHVSACSTGAHSIGEAMRSIRHGYTDAMLAGGCEATISILGVGGFNAMRALSTRNDAPQEASRPFDKDRDGFVIAEGAGVVLLEDLEHAKARGARIYAEVAGYGATSDAFHVTQPAPEGAGAQECMRMALEDARMAPTDIGYINAHGTSTPFNDRNESLAIKAVFGDHAKRTPVSSTKSMTGHMLGAAGGVETAIAALAIDRGAIPPTINYTTPDPDCDLDYVPNTAREAKVDAVLSNSFGFGGTNAALVLRRYSGD</sequence>
<evidence type="ECO:0000256" key="6">
    <source>
        <dbReference type="ARBA" id="ARBA00022679"/>
    </source>
</evidence>
<dbReference type="Pfam" id="PF02801">
    <property type="entry name" value="Ketoacyl-synt_C"/>
    <property type="match status" value="1"/>
</dbReference>
<protein>
    <recommendedName>
        <fullName evidence="4 11">3-oxoacyl-[acyl-carrier-protein] synthase 2</fullName>
        <ecNumber evidence="3 11">2.3.1.179</ecNumber>
    </recommendedName>
</protein>
<dbReference type="InterPro" id="IPR016039">
    <property type="entry name" value="Thiolase-like"/>
</dbReference>
<evidence type="ECO:0000256" key="11">
    <source>
        <dbReference type="PIRNR" id="PIRNR000447"/>
    </source>
</evidence>
<dbReference type="NCBIfam" id="NF005589">
    <property type="entry name" value="PRK07314.1"/>
    <property type="match status" value="1"/>
</dbReference>
<dbReference type="Pfam" id="PF00109">
    <property type="entry name" value="ketoacyl-synt"/>
    <property type="match status" value="1"/>
</dbReference>
<dbReference type="InterPro" id="IPR020841">
    <property type="entry name" value="PKS_Beta-ketoAc_synthase_dom"/>
</dbReference>
<keyword evidence="16" id="KW-1185">Reference proteome</keyword>
<dbReference type="NCBIfam" id="TIGR03150">
    <property type="entry name" value="fabF"/>
    <property type="match status" value="1"/>
</dbReference>
<dbReference type="GO" id="GO:0004315">
    <property type="term" value="F:3-oxoacyl-[acyl-carrier-protein] synthase activity"/>
    <property type="evidence" value="ECO:0007669"/>
    <property type="project" value="UniProtKB-UniRule"/>
</dbReference>
<evidence type="ECO:0000256" key="8">
    <source>
        <dbReference type="ARBA" id="ARBA00023098"/>
    </source>
</evidence>
<proteinExistence type="inferred from homology"/>
<evidence type="ECO:0000256" key="9">
    <source>
        <dbReference type="ARBA" id="ARBA00023160"/>
    </source>
</evidence>
<keyword evidence="5 11" id="KW-0444">Lipid biosynthesis</keyword>
<dbReference type="CDD" id="cd00834">
    <property type="entry name" value="KAS_I_II"/>
    <property type="match status" value="1"/>
</dbReference>
<comment type="function">
    <text evidence="11">Involved in the type II fatty acid elongation cycle. Catalyzes the elongation of a wide range of acyl-ACP by the addition of two carbons from malonyl-ACP to an acyl acceptor. Can efficiently catalyze the conversion of palmitoleoyl-ACP (cis-hexadec-9-enoyl-ACP) to cis-vaccenoyl-ACP (cis-octadec-11-enoyl-ACP), an essential step in the thermal regulation of fatty acid composition.</text>
</comment>
<feature type="active site" description="For beta-ketoacyl synthase activity" evidence="12">
    <location>
        <position position="166"/>
    </location>
</feature>
<dbReference type="InterPro" id="IPR000794">
    <property type="entry name" value="Beta-ketoacyl_synthase"/>
</dbReference>
<keyword evidence="6 11" id="KW-0808">Transferase</keyword>
<dbReference type="STRING" id="502025.Hoch_5649"/>
<evidence type="ECO:0000259" key="14">
    <source>
        <dbReference type="PROSITE" id="PS52004"/>
    </source>
</evidence>
<comment type="similarity">
    <text evidence="2 11 13">Belongs to the thiolase-like superfamily. Beta-ketoacyl-ACP synthases family.</text>
</comment>
<gene>
    <name evidence="15" type="ordered locus">Hoch_5649</name>
</gene>
<dbReference type="GO" id="GO:0005829">
    <property type="term" value="C:cytosol"/>
    <property type="evidence" value="ECO:0007669"/>
    <property type="project" value="TreeGrafter"/>
</dbReference>
<evidence type="ECO:0000256" key="12">
    <source>
        <dbReference type="PIRSR" id="PIRSR000447-1"/>
    </source>
</evidence>
<dbReference type="SUPFAM" id="SSF53901">
    <property type="entry name" value="Thiolase-like"/>
    <property type="match status" value="2"/>
</dbReference>
<dbReference type="EMBL" id="CP001804">
    <property type="protein sequence ID" value="ACY18126.1"/>
    <property type="molecule type" value="Genomic_DNA"/>
</dbReference>
<keyword evidence="10 11" id="KW-0012">Acyltransferase</keyword>
<evidence type="ECO:0000313" key="16">
    <source>
        <dbReference type="Proteomes" id="UP000001880"/>
    </source>
</evidence>
<keyword evidence="7" id="KW-0276">Fatty acid metabolism</keyword>
<dbReference type="SMART" id="SM00825">
    <property type="entry name" value="PKS_KS"/>
    <property type="match status" value="1"/>
</dbReference>
<comment type="catalytic activity">
    <reaction evidence="11">
        <text>a fatty acyl-[ACP] + malonyl-[ACP] + H(+) = a 3-oxoacyl-[ACP] + holo-[ACP] + CO2</text>
        <dbReference type="Rhea" id="RHEA:22836"/>
        <dbReference type="Rhea" id="RHEA-COMP:9623"/>
        <dbReference type="Rhea" id="RHEA-COMP:9685"/>
        <dbReference type="Rhea" id="RHEA-COMP:9916"/>
        <dbReference type="Rhea" id="RHEA-COMP:14125"/>
        <dbReference type="ChEBI" id="CHEBI:15378"/>
        <dbReference type="ChEBI" id="CHEBI:16526"/>
        <dbReference type="ChEBI" id="CHEBI:64479"/>
        <dbReference type="ChEBI" id="CHEBI:78449"/>
        <dbReference type="ChEBI" id="CHEBI:78776"/>
        <dbReference type="ChEBI" id="CHEBI:138651"/>
    </reaction>
</comment>
<keyword evidence="8" id="KW-0443">Lipid metabolism</keyword>
<evidence type="ECO:0000256" key="3">
    <source>
        <dbReference type="ARBA" id="ARBA00012356"/>
    </source>
</evidence>
<name>D0LGA1_HALO1</name>
<dbReference type="PROSITE" id="PS52004">
    <property type="entry name" value="KS3_2"/>
    <property type="match status" value="1"/>
</dbReference>
<dbReference type="UniPathway" id="UPA00094"/>
<dbReference type="Proteomes" id="UP000001880">
    <property type="component" value="Chromosome"/>
</dbReference>
<dbReference type="PANTHER" id="PTHR11712">
    <property type="entry name" value="POLYKETIDE SYNTHASE-RELATED"/>
    <property type="match status" value="1"/>
</dbReference>
<dbReference type="GO" id="GO:0006633">
    <property type="term" value="P:fatty acid biosynthetic process"/>
    <property type="evidence" value="ECO:0007669"/>
    <property type="project" value="UniProtKB-UniRule"/>
</dbReference>
<dbReference type="HOGENOM" id="CLU_000022_69_2_7"/>
<dbReference type="KEGG" id="hoh:Hoch_5649"/>
<evidence type="ECO:0000313" key="15">
    <source>
        <dbReference type="EMBL" id="ACY18126.1"/>
    </source>
</evidence>
<dbReference type="RefSeq" id="WP_012830718.1">
    <property type="nucleotide sequence ID" value="NC_013440.1"/>
</dbReference>